<gene>
    <name evidence="1" type="ORF">JZ751_029781</name>
</gene>
<dbReference type="AlphaFoldDB" id="A0A8T2N9N9"/>
<reference evidence="1" key="1">
    <citation type="thesis" date="2021" institute="BYU ScholarsArchive" country="Provo, UT, USA">
        <title>Applications of and Algorithms for Genome Assembly and Genomic Analyses with an Emphasis on Marine Teleosts.</title>
        <authorList>
            <person name="Pickett B.D."/>
        </authorList>
    </citation>
    <scope>NUCLEOTIDE SEQUENCE</scope>
    <source>
        <strain evidence="1">HI-2016</strain>
    </source>
</reference>
<evidence type="ECO:0000313" key="1">
    <source>
        <dbReference type="EMBL" id="KAG9337113.1"/>
    </source>
</evidence>
<organism evidence="1 2">
    <name type="scientific">Albula glossodonta</name>
    <name type="common">roundjaw bonefish</name>
    <dbReference type="NCBI Taxonomy" id="121402"/>
    <lineage>
        <taxon>Eukaryota</taxon>
        <taxon>Metazoa</taxon>
        <taxon>Chordata</taxon>
        <taxon>Craniata</taxon>
        <taxon>Vertebrata</taxon>
        <taxon>Euteleostomi</taxon>
        <taxon>Actinopterygii</taxon>
        <taxon>Neopterygii</taxon>
        <taxon>Teleostei</taxon>
        <taxon>Albuliformes</taxon>
        <taxon>Albulidae</taxon>
        <taxon>Albula</taxon>
    </lineage>
</organism>
<dbReference type="OrthoDB" id="6105938at2759"/>
<evidence type="ECO:0000313" key="2">
    <source>
        <dbReference type="Proteomes" id="UP000824540"/>
    </source>
</evidence>
<name>A0A8T2N9N9_9TELE</name>
<dbReference type="Proteomes" id="UP000824540">
    <property type="component" value="Unassembled WGS sequence"/>
</dbReference>
<proteinExistence type="predicted"/>
<protein>
    <submittedName>
        <fullName evidence="1">Uncharacterized protein</fullName>
    </submittedName>
</protein>
<keyword evidence="2" id="KW-1185">Reference proteome</keyword>
<comment type="caution">
    <text evidence="1">The sequence shown here is derived from an EMBL/GenBank/DDBJ whole genome shotgun (WGS) entry which is preliminary data.</text>
</comment>
<sequence length="162" mass="18351">MGTQALAGESATFLSMRFTEMRLLLDEEEHAAKALVEEETRAALEVYDEQVRACQERAEATDGFANEVQRMYKQDSNVQLLKDFTAAEQDIRLHQQPADQIHPIPLSFEHTHGYIASFHKALRTIVRMPIEQRIKKGTSVFTFQSTRAEVRARCQAGADPDA</sequence>
<dbReference type="EMBL" id="JAFBMS010000095">
    <property type="protein sequence ID" value="KAG9337113.1"/>
    <property type="molecule type" value="Genomic_DNA"/>
</dbReference>
<accession>A0A8T2N9N9</accession>